<evidence type="ECO:0000259" key="1">
    <source>
        <dbReference type="Pfam" id="PF12728"/>
    </source>
</evidence>
<dbReference type="InterPro" id="IPR010093">
    <property type="entry name" value="SinI_DNA-bd"/>
</dbReference>
<dbReference type="InterPro" id="IPR041657">
    <property type="entry name" value="HTH_17"/>
</dbReference>
<reference evidence="2 3" key="1">
    <citation type="journal article" date="2014" name="Genome Announc.">
        <title>Draft Genome Sequence of Propane- and Butane-Oxidizing Actinobacterium Rhodococcus ruber IEGM 231.</title>
        <authorList>
            <person name="Ivshina I.B."/>
            <person name="Kuyukina M.S."/>
            <person name="Krivoruchko A.V."/>
            <person name="Barbe V."/>
            <person name="Fischer C."/>
        </authorList>
    </citation>
    <scope>NUCLEOTIDE SEQUENCE [LARGE SCALE GENOMIC DNA]</scope>
</reference>
<dbReference type="AlphaFoldDB" id="A0A098BX94"/>
<dbReference type="EMBL" id="CCSD01000110">
    <property type="protein sequence ID" value="CDZ92346.1"/>
    <property type="molecule type" value="Genomic_DNA"/>
</dbReference>
<sequence length="60" mass="6360">MNSLVGSVQEAADLVGIPRRTMYHLIATGKVRAWRIGARSLRVDLTSALATVRPVGGAAE</sequence>
<gene>
    <name evidence="2" type="ORF">RHRU231_940004</name>
</gene>
<dbReference type="Pfam" id="PF12728">
    <property type="entry name" value="HTH_17"/>
    <property type="match status" value="1"/>
</dbReference>
<feature type="domain" description="Helix-turn-helix" evidence="1">
    <location>
        <begin position="7"/>
        <end position="44"/>
    </location>
</feature>
<protein>
    <submittedName>
        <fullName evidence="2">Gp37</fullName>
    </submittedName>
</protein>
<evidence type="ECO:0000313" key="3">
    <source>
        <dbReference type="Proteomes" id="UP000042997"/>
    </source>
</evidence>
<dbReference type="Proteomes" id="UP000042997">
    <property type="component" value="Unassembled WGS sequence"/>
</dbReference>
<dbReference type="NCBIfam" id="TIGR01764">
    <property type="entry name" value="excise"/>
    <property type="match status" value="1"/>
</dbReference>
<dbReference type="GO" id="GO:0003677">
    <property type="term" value="F:DNA binding"/>
    <property type="evidence" value="ECO:0007669"/>
    <property type="project" value="InterPro"/>
</dbReference>
<organism evidence="2 3">
    <name type="scientific">Rhodococcus ruber</name>
    <dbReference type="NCBI Taxonomy" id="1830"/>
    <lineage>
        <taxon>Bacteria</taxon>
        <taxon>Bacillati</taxon>
        <taxon>Actinomycetota</taxon>
        <taxon>Actinomycetes</taxon>
        <taxon>Mycobacteriales</taxon>
        <taxon>Nocardiaceae</taxon>
        <taxon>Rhodococcus</taxon>
    </lineage>
</organism>
<proteinExistence type="predicted"/>
<dbReference type="RefSeq" id="WP_040275566.1">
    <property type="nucleotide sequence ID" value="NZ_JAJNCM010000010.1"/>
</dbReference>
<evidence type="ECO:0000313" key="2">
    <source>
        <dbReference type="EMBL" id="CDZ92346.1"/>
    </source>
</evidence>
<name>A0A098BX94_9NOCA</name>
<accession>A0A098BX94</accession>